<gene>
    <name evidence="1" type="ORF">LBV24_10860</name>
</gene>
<proteinExistence type="predicted"/>
<name>A0ABS7Y4U5_9FLAO</name>
<dbReference type="RefSeq" id="WP_224478679.1">
    <property type="nucleotide sequence ID" value="NZ_JAIUJS010000005.1"/>
</dbReference>
<evidence type="ECO:0000313" key="1">
    <source>
        <dbReference type="EMBL" id="MCA0153718.1"/>
    </source>
</evidence>
<protein>
    <recommendedName>
        <fullName evidence="3">DUF115 domain-containing protein</fullName>
    </recommendedName>
</protein>
<evidence type="ECO:0008006" key="3">
    <source>
        <dbReference type="Google" id="ProtNLM"/>
    </source>
</evidence>
<dbReference type="Proteomes" id="UP001198402">
    <property type="component" value="Unassembled WGS sequence"/>
</dbReference>
<reference evidence="2" key="1">
    <citation type="submission" date="2023-07" db="EMBL/GenBank/DDBJ databases">
        <authorList>
            <person name="Yue Y."/>
        </authorList>
    </citation>
    <scope>NUCLEOTIDE SEQUENCE [LARGE SCALE GENOMIC DNA]</scope>
    <source>
        <strain evidence="2">2Y89</strain>
    </source>
</reference>
<sequence>MKSIFSSYEQAVILGSASTINRLDLSGFSNDMVISVGNFFEHPEIKLINPKIHIFAASHPPITNEVLIEWWRRCDKVLPKDVPLLVEKRDKDVADEVFKEREVYLYSYGGEIPVDFTKPILSPWSVTIVALQLAIYCRIPVTGIFGVNHDWQCIKPYTHFYSHDRPSLEYYLDKAGIEIAYEKQKQPFPKERLYKEYELYQQYEKLKTEAEQEGLNIFNYDPFSDFDVFEKNPQTQLIK</sequence>
<accession>A0ABS7Y4U5</accession>
<keyword evidence="2" id="KW-1185">Reference proteome</keyword>
<organism evidence="1 2">
    <name type="scientific">Winogradskyella vincentii</name>
    <dbReference type="NCBI Taxonomy" id="2877122"/>
    <lineage>
        <taxon>Bacteria</taxon>
        <taxon>Pseudomonadati</taxon>
        <taxon>Bacteroidota</taxon>
        <taxon>Flavobacteriia</taxon>
        <taxon>Flavobacteriales</taxon>
        <taxon>Flavobacteriaceae</taxon>
        <taxon>Winogradskyella</taxon>
    </lineage>
</organism>
<comment type="caution">
    <text evidence="1">The sequence shown here is derived from an EMBL/GenBank/DDBJ whole genome shotgun (WGS) entry which is preliminary data.</text>
</comment>
<dbReference type="EMBL" id="JAIUJS010000005">
    <property type="protein sequence ID" value="MCA0153718.1"/>
    <property type="molecule type" value="Genomic_DNA"/>
</dbReference>
<evidence type="ECO:0000313" key="2">
    <source>
        <dbReference type="Proteomes" id="UP001198402"/>
    </source>
</evidence>